<feature type="domain" description="Sulfatase N-terminal" evidence="4">
    <location>
        <begin position="34"/>
        <end position="403"/>
    </location>
</feature>
<dbReference type="InterPro" id="IPR000917">
    <property type="entry name" value="Sulfatase_N"/>
</dbReference>
<gene>
    <name evidence="5" type="ORF">SAMN05192529_10747</name>
</gene>
<proteinExistence type="inferred from homology"/>
<evidence type="ECO:0000256" key="2">
    <source>
        <dbReference type="ARBA" id="ARBA00022801"/>
    </source>
</evidence>
<organism evidence="5 6">
    <name type="scientific">Arachidicoccus rhizosphaerae</name>
    <dbReference type="NCBI Taxonomy" id="551991"/>
    <lineage>
        <taxon>Bacteria</taxon>
        <taxon>Pseudomonadati</taxon>
        <taxon>Bacteroidota</taxon>
        <taxon>Chitinophagia</taxon>
        <taxon>Chitinophagales</taxon>
        <taxon>Chitinophagaceae</taxon>
        <taxon>Arachidicoccus</taxon>
    </lineage>
</organism>
<keyword evidence="2" id="KW-0378">Hydrolase</keyword>
<dbReference type="SUPFAM" id="SSF53649">
    <property type="entry name" value="Alkaline phosphatase-like"/>
    <property type="match status" value="1"/>
</dbReference>
<keyword evidence="3" id="KW-0732">Signal</keyword>
<dbReference type="PROSITE" id="PS00523">
    <property type="entry name" value="SULFATASE_1"/>
    <property type="match status" value="1"/>
</dbReference>
<feature type="signal peptide" evidence="3">
    <location>
        <begin position="1"/>
        <end position="24"/>
    </location>
</feature>
<evidence type="ECO:0000256" key="1">
    <source>
        <dbReference type="ARBA" id="ARBA00008779"/>
    </source>
</evidence>
<dbReference type="CDD" id="cd16143">
    <property type="entry name" value="ARS_like"/>
    <property type="match status" value="1"/>
</dbReference>
<keyword evidence="6" id="KW-1185">Reference proteome</keyword>
<dbReference type="Pfam" id="PF00884">
    <property type="entry name" value="Sulfatase"/>
    <property type="match status" value="1"/>
</dbReference>
<dbReference type="AlphaFoldDB" id="A0A1H3Y3N0"/>
<dbReference type="Gene3D" id="3.30.1120.10">
    <property type="match status" value="1"/>
</dbReference>
<feature type="chain" id="PRO_5011456523" evidence="3">
    <location>
        <begin position="25"/>
        <end position="517"/>
    </location>
</feature>
<dbReference type="PROSITE" id="PS51257">
    <property type="entry name" value="PROKAR_LIPOPROTEIN"/>
    <property type="match status" value="1"/>
</dbReference>
<evidence type="ECO:0000259" key="4">
    <source>
        <dbReference type="Pfam" id="PF00884"/>
    </source>
</evidence>
<dbReference type="EMBL" id="FNQY01000007">
    <property type="protein sequence ID" value="SEA05418.1"/>
    <property type="molecule type" value="Genomic_DNA"/>
</dbReference>
<dbReference type="OrthoDB" id="9764377at2"/>
<dbReference type="RefSeq" id="WP_091396028.1">
    <property type="nucleotide sequence ID" value="NZ_FNQY01000007.1"/>
</dbReference>
<dbReference type="PANTHER" id="PTHR43751">
    <property type="entry name" value="SULFATASE"/>
    <property type="match status" value="1"/>
</dbReference>
<comment type="similarity">
    <text evidence="1">Belongs to the sulfatase family.</text>
</comment>
<evidence type="ECO:0000313" key="5">
    <source>
        <dbReference type="EMBL" id="SEA05418.1"/>
    </source>
</evidence>
<dbReference type="Proteomes" id="UP000199041">
    <property type="component" value="Unassembled WGS sequence"/>
</dbReference>
<accession>A0A1H3Y3N0</accession>
<dbReference type="InterPro" id="IPR017850">
    <property type="entry name" value="Alkaline_phosphatase_core_sf"/>
</dbReference>
<evidence type="ECO:0000313" key="6">
    <source>
        <dbReference type="Proteomes" id="UP000199041"/>
    </source>
</evidence>
<dbReference type="PANTHER" id="PTHR43751:SF6">
    <property type="entry name" value="N-ACETYLGALACTOSAMINE-6-O-SULFATASE"/>
    <property type="match status" value="1"/>
</dbReference>
<name>A0A1H3Y3N0_9BACT</name>
<evidence type="ECO:0000256" key="3">
    <source>
        <dbReference type="SAM" id="SignalP"/>
    </source>
</evidence>
<sequence length="517" mass="56290">MQLKNSISLLLGALVALGTSSCKNATKQTVNTKPNIIIIYADDLGYGDLSCYGATGVQTPNIDHLAKNGVRFTDAHSTASTCTPSRFSVLTGSYAFRNNAAILPGSAPLLIRPGTPTLPAMFQKNGYNTAVIGKWHLGLGDGTPTWNDQLRPGPLEIGFNYSFIVPATLDRVPTVFVENHQVVGLSTSDSLSISYDHKVGNLPTGLEHPEMTRMLADSQHSGTIIDSISRIGFMTGGKSAWWKDEDITATVVSKVKNYIHQNKQHPFFLYFAPTDVHVPRAPNARFKGASKMGPRGDAIAELDWSVGQVIDYLKKEGLADNTLIIFSSDNGPVLDDGYQDQAEALVGSDRPWGPFNGGKYSAFEAGTRMPTITYWPGHIQQTVSSTLFSHVDFYASLADLIGYKLNPGEAPDSYDMLPVIMGKSSKGRESMLEESYTLSLRAGNYKYIAPQTAAIPDWMKNKKIPTGLSKAPQLYDLSTDTAEHKNLAAIHPDIVQSMQQTITGIQQKATRPGYQNH</sequence>
<dbReference type="Gene3D" id="3.40.720.10">
    <property type="entry name" value="Alkaline Phosphatase, subunit A"/>
    <property type="match status" value="1"/>
</dbReference>
<dbReference type="GO" id="GO:0016787">
    <property type="term" value="F:hydrolase activity"/>
    <property type="evidence" value="ECO:0007669"/>
    <property type="project" value="UniProtKB-KW"/>
</dbReference>
<dbReference type="STRING" id="551991.SAMN05192529_10747"/>
<reference evidence="5 6" key="1">
    <citation type="submission" date="2016-10" db="EMBL/GenBank/DDBJ databases">
        <authorList>
            <person name="de Groot N.N."/>
        </authorList>
    </citation>
    <scope>NUCLEOTIDE SEQUENCE [LARGE SCALE GENOMIC DNA]</scope>
    <source>
        <strain evidence="5 6">Vu-144</strain>
    </source>
</reference>
<dbReference type="InterPro" id="IPR024607">
    <property type="entry name" value="Sulfatase_CS"/>
</dbReference>
<dbReference type="PROSITE" id="PS00149">
    <property type="entry name" value="SULFATASE_2"/>
    <property type="match status" value="1"/>
</dbReference>
<dbReference type="InterPro" id="IPR052701">
    <property type="entry name" value="GAG_Ulvan_Degrading_Sulfatases"/>
</dbReference>
<protein>
    <submittedName>
        <fullName evidence="5">Arylsulfatase A</fullName>
    </submittedName>
</protein>